<dbReference type="PANTHER" id="PTHR32251">
    <property type="entry name" value="3-OXO-5-ALPHA-STEROID 4-DEHYDROGENASE"/>
    <property type="match status" value="1"/>
</dbReference>
<keyword evidence="1" id="KW-1133">Transmembrane helix</keyword>
<evidence type="ECO:0008006" key="4">
    <source>
        <dbReference type="Google" id="ProtNLM"/>
    </source>
</evidence>
<dbReference type="InterPro" id="IPR010721">
    <property type="entry name" value="UstE-like"/>
</dbReference>
<name>A0ABD3Q7Y5_9STRA</name>
<feature type="transmembrane region" description="Helical" evidence="1">
    <location>
        <begin position="128"/>
        <end position="149"/>
    </location>
</feature>
<dbReference type="PROSITE" id="PS50244">
    <property type="entry name" value="S5A_REDUCTASE"/>
    <property type="match status" value="1"/>
</dbReference>
<dbReference type="AlphaFoldDB" id="A0ABD3Q7Y5"/>
<organism evidence="2 3">
    <name type="scientific">Cyclotella atomus</name>
    <dbReference type="NCBI Taxonomy" id="382360"/>
    <lineage>
        <taxon>Eukaryota</taxon>
        <taxon>Sar</taxon>
        <taxon>Stramenopiles</taxon>
        <taxon>Ochrophyta</taxon>
        <taxon>Bacillariophyta</taxon>
        <taxon>Coscinodiscophyceae</taxon>
        <taxon>Thalassiosirophycidae</taxon>
        <taxon>Stephanodiscales</taxon>
        <taxon>Stephanodiscaceae</taxon>
        <taxon>Cyclotella</taxon>
    </lineage>
</organism>
<keyword evidence="3" id="KW-1185">Reference proteome</keyword>
<proteinExistence type="predicted"/>
<evidence type="ECO:0000313" key="2">
    <source>
        <dbReference type="EMBL" id="KAL3796614.1"/>
    </source>
</evidence>
<reference evidence="2 3" key="1">
    <citation type="submission" date="2024-10" db="EMBL/GenBank/DDBJ databases">
        <title>Updated reference genomes for cyclostephanoid diatoms.</title>
        <authorList>
            <person name="Roberts W.R."/>
            <person name="Alverson A.J."/>
        </authorList>
    </citation>
    <scope>NUCLEOTIDE SEQUENCE [LARGE SCALE GENOMIC DNA]</scope>
    <source>
        <strain evidence="2 3">AJA010-31</strain>
    </source>
</reference>
<dbReference type="Gene3D" id="1.20.120.1630">
    <property type="match status" value="1"/>
</dbReference>
<keyword evidence="1" id="KW-0472">Membrane</keyword>
<comment type="caution">
    <text evidence="2">The sequence shown here is derived from an EMBL/GenBank/DDBJ whole genome shotgun (WGS) entry which is preliminary data.</text>
</comment>
<accession>A0ABD3Q7Y5</accession>
<feature type="transmembrane region" description="Helical" evidence="1">
    <location>
        <begin position="155"/>
        <end position="174"/>
    </location>
</feature>
<evidence type="ECO:0000256" key="1">
    <source>
        <dbReference type="SAM" id="Phobius"/>
    </source>
</evidence>
<keyword evidence="1" id="KW-0812">Transmembrane</keyword>
<protein>
    <recommendedName>
        <fullName evidence="4">Steroid 5-alpha reductase C-terminal domain-containing protein</fullName>
    </recommendedName>
</protein>
<sequence>MSMMENDSLFCNNEFPSVPSSFLTDNFISTLTPYHITAITCHAIAFITFTVSTLTGNLSQVDKLWSILPCVYAWMCVVDSRTKLMAILSTLWSVRLTYNFYRRGGYTWPKVWLGEEDYRWSILRQGKLGGVWSLLTNKWVMVVFNVVFISLMQNWLLLWIATPSLVAWSAAMRAKHCTEQYPDFSAALNAYDALASILFLTSLVIETIADNQQYKFQSKKSLQKQPKDHFCTTGLFSIVRKPNYAAEQFIWFSFYIFSAAASSSFWNWSGGGIISLVILFQGSGWLTEQITSAKYPEYVEYQRVVPLYVPNVFALISGKQSKELAVLKNKRI</sequence>
<dbReference type="PANTHER" id="PTHR32251:SF23">
    <property type="entry name" value="3-OXO-5-ALPHA-STEROID 4-DEHYDROGENASE (DUF1295)"/>
    <property type="match status" value="1"/>
</dbReference>
<feature type="transmembrane region" description="Helical" evidence="1">
    <location>
        <begin position="186"/>
        <end position="205"/>
    </location>
</feature>
<evidence type="ECO:0000313" key="3">
    <source>
        <dbReference type="Proteomes" id="UP001530400"/>
    </source>
</evidence>
<dbReference type="Proteomes" id="UP001530400">
    <property type="component" value="Unassembled WGS sequence"/>
</dbReference>
<gene>
    <name evidence="2" type="ORF">ACHAWO_010318</name>
</gene>
<dbReference type="EMBL" id="JALLPJ020000292">
    <property type="protein sequence ID" value="KAL3796614.1"/>
    <property type="molecule type" value="Genomic_DNA"/>
</dbReference>
<dbReference type="Pfam" id="PF06966">
    <property type="entry name" value="DUF1295"/>
    <property type="match status" value="1"/>
</dbReference>